<feature type="transmembrane region" description="Helical" evidence="1">
    <location>
        <begin position="39"/>
        <end position="61"/>
    </location>
</feature>
<dbReference type="AlphaFoldDB" id="A0A7I7QPR3"/>
<keyword evidence="1" id="KW-0812">Transmembrane</keyword>
<evidence type="ECO:0000313" key="2">
    <source>
        <dbReference type="EMBL" id="BBY28070.1"/>
    </source>
</evidence>
<evidence type="ECO:0000313" key="3">
    <source>
        <dbReference type="Proteomes" id="UP000467193"/>
    </source>
</evidence>
<keyword evidence="1" id="KW-0472">Membrane</keyword>
<gene>
    <name evidence="2" type="ORF">MSEDJ_21660</name>
</gene>
<feature type="transmembrane region" description="Helical" evidence="1">
    <location>
        <begin position="73"/>
        <end position="93"/>
    </location>
</feature>
<reference evidence="2 3" key="1">
    <citation type="journal article" date="2019" name="Emerg. Microbes Infect.">
        <title>Comprehensive subspecies identification of 175 nontuberculous mycobacteria species based on 7547 genomic profiles.</title>
        <authorList>
            <person name="Matsumoto Y."/>
            <person name="Kinjo T."/>
            <person name="Motooka D."/>
            <person name="Nabeya D."/>
            <person name="Jung N."/>
            <person name="Uechi K."/>
            <person name="Horii T."/>
            <person name="Iida T."/>
            <person name="Fujita J."/>
            <person name="Nakamura S."/>
        </authorList>
    </citation>
    <scope>NUCLEOTIDE SEQUENCE [LARGE SCALE GENOMIC DNA]</scope>
    <source>
        <strain evidence="2 3">JCM 17899</strain>
    </source>
</reference>
<accession>A0A7I7QPR3</accession>
<dbReference type="Proteomes" id="UP000467193">
    <property type="component" value="Chromosome"/>
</dbReference>
<dbReference type="EMBL" id="AP022588">
    <property type="protein sequence ID" value="BBY28070.1"/>
    <property type="molecule type" value="Genomic_DNA"/>
</dbReference>
<dbReference type="RefSeq" id="WP_163796865.1">
    <property type="nucleotide sequence ID" value="NZ_AP022588.1"/>
</dbReference>
<name>A0A7I7QPR3_9MYCO</name>
<sequence length="94" mass="9845">MVAPDEGSPPTRYGPASVVAVLVTSLVLGVLSWALVPWIYLSIVLIPPVLVVVIAAAFLLAGGRRQQQVGRGMLIGCLTVPATLIVCLPLLFLL</sequence>
<evidence type="ECO:0000256" key="1">
    <source>
        <dbReference type="SAM" id="Phobius"/>
    </source>
</evidence>
<organism evidence="2 3">
    <name type="scientific">Mycolicibacterium sediminis</name>
    <dbReference type="NCBI Taxonomy" id="1286180"/>
    <lineage>
        <taxon>Bacteria</taxon>
        <taxon>Bacillati</taxon>
        <taxon>Actinomycetota</taxon>
        <taxon>Actinomycetes</taxon>
        <taxon>Mycobacteriales</taxon>
        <taxon>Mycobacteriaceae</taxon>
        <taxon>Mycolicibacterium</taxon>
    </lineage>
</organism>
<feature type="transmembrane region" description="Helical" evidence="1">
    <location>
        <begin position="12"/>
        <end position="33"/>
    </location>
</feature>
<keyword evidence="3" id="KW-1185">Reference proteome</keyword>
<dbReference type="KEGG" id="msei:MSEDJ_21660"/>
<keyword evidence="1" id="KW-1133">Transmembrane helix</keyword>
<protein>
    <submittedName>
        <fullName evidence="2">Uncharacterized protein</fullName>
    </submittedName>
</protein>
<proteinExistence type="predicted"/>